<gene>
    <name evidence="2" type="ORF">C1H46_001610</name>
</gene>
<evidence type="ECO:0000313" key="3">
    <source>
        <dbReference type="Proteomes" id="UP000315295"/>
    </source>
</evidence>
<feature type="transmembrane region" description="Helical" evidence="1">
    <location>
        <begin position="87"/>
        <end position="110"/>
    </location>
</feature>
<dbReference type="PANTHER" id="PTHR35307:SF3">
    <property type="entry name" value="DUF4220 DOMAIN-CONTAINING PROTEIN"/>
    <property type="match status" value="1"/>
</dbReference>
<sequence>MAADVIHGFRHWKLWFPCKFFSINATSLTLIGVAIKLSVDLNTPMPGHPDQLAKLSSSVLICTVMGNTMPSLGVMKNTEIMMKAIAFKILVITLIVNICIQLATGAIFVFCMEHAFIMLVLFIMMNFSALTIPVCKRYLEHKYNKSPQFVVGRSATCTASGAFCLLSAMISPEAMVRTYWMPWTFTFCSGKSDYKWSTTLVLTVQTIGPASRWFIAINFRCAKRGNKSYNGEFKVEKYGTQGLIELKESPLTLRIRNRELAANSMYRISKTILINYEGSINQTVIRMKCLSISIEEREESVRHAVHILGKTENIQNIRDHRIPPSMDPRQISCIDEWCLLHKEGPLAFPSSSPSEGDGASFLLSDFYLVMD</sequence>
<accession>A0A540NNX4</accession>
<keyword evidence="3" id="KW-1185">Reference proteome</keyword>
<evidence type="ECO:0000256" key="1">
    <source>
        <dbReference type="SAM" id="Phobius"/>
    </source>
</evidence>
<organism evidence="2 3">
    <name type="scientific">Malus baccata</name>
    <name type="common">Siberian crab apple</name>
    <name type="synonym">Pyrus baccata</name>
    <dbReference type="NCBI Taxonomy" id="106549"/>
    <lineage>
        <taxon>Eukaryota</taxon>
        <taxon>Viridiplantae</taxon>
        <taxon>Streptophyta</taxon>
        <taxon>Embryophyta</taxon>
        <taxon>Tracheophyta</taxon>
        <taxon>Spermatophyta</taxon>
        <taxon>Magnoliopsida</taxon>
        <taxon>eudicotyledons</taxon>
        <taxon>Gunneridae</taxon>
        <taxon>Pentapetalae</taxon>
        <taxon>rosids</taxon>
        <taxon>fabids</taxon>
        <taxon>Rosales</taxon>
        <taxon>Rosaceae</taxon>
        <taxon>Amygdaloideae</taxon>
        <taxon>Maleae</taxon>
        <taxon>Malus</taxon>
    </lineage>
</organism>
<keyword evidence="1" id="KW-0472">Membrane</keyword>
<keyword evidence="1" id="KW-0812">Transmembrane</keyword>
<feature type="transmembrane region" description="Helical" evidence="1">
    <location>
        <begin position="55"/>
        <end position="75"/>
    </location>
</feature>
<protein>
    <submittedName>
        <fullName evidence="2">Uncharacterized protein</fullName>
    </submittedName>
</protein>
<name>A0A540NNX4_MALBA</name>
<dbReference type="AlphaFoldDB" id="A0A540NNX4"/>
<feature type="transmembrane region" description="Helical" evidence="1">
    <location>
        <begin position="116"/>
        <end position="135"/>
    </location>
</feature>
<keyword evidence="1" id="KW-1133">Transmembrane helix</keyword>
<comment type="caution">
    <text evidence="2">The sequence shown here is derived from an EMBL/GenBank/DDBJ whole genome shotgun (WGS) entry which is preliminary data.</text>
</comment>
<proteinExistence type="predicted"/>
<dbReference type="Proteomes" id="UP000315295">
    <property type="component" value="Unassembled WGS sequence"/>
</dbReference>
<evidence type="ECO:0000313" key="2">
    <source>
        <dbReference type="EMBL" id="TQE12737.1"/>
    </source>
</evidence>
<dbReference type="PANTHER" id="PTHR35307">
    <property type="entry name" value="PROTEIN, PUTATIVE-RELATED"/>
    <property type="match status" value="1"/>
</dbReference>
<feature type="transmembrane region" description="Helical" evidence="1">
    <location>
        <begin position="12"/>
        <end position="35"/>
    </location>
</feature>
<reference evidence="2 3" key="1">
    <citation type="journal article" date="2019" name="G3 (Bethesda)">
        <title>Sequencing of a Wild Apple (Malus baccata) Genome Unravels the Differences Between Cultivated and Wild Apple Species Regarding Disease Resistance and Cold Tolerance.</title>
        <authorList>
            <person name="Chen X."/>
        </authorList>
    </citation>
    <scope>NUCLEOTIDE SEQUENCE [LARGE SCALE GENOMIC DNA]</scope>
    <source>
        <strain evidence="3">cv. Shandingzi</strain>
        <tissue evidence="2">Leaves</tissue>
    </source>
</reference>
<dbReference type="EMBL" id="VIEB01000016">
    <property type="protein sequence ID" value="TQE12737.1"/>
    <property type="molecule type" value="Genomic_DNA"/>
</dbReference>